<dbReference type="SUPFAM" id="SSF57879">
    <property type="entry name" value="Zinc domain conserved in yeast copper-regulated transcription factors"/>
    <property type="match status" value="1"/>
</dbReference>
<dbReference type="PROSITE" id="PS01119">
    <property type="entry name" value="COPPER_FIST_1"/>
    <property type="match status" value="1"/>
</dbReference>
<sequence length="316" mass="33494">MVFVNEKKYACESCIKGHRSSSCGHTERPLFEVKKKGRPVSQCPKCRDLRQAKRVHSKCTCNPSSTAIDKVPIPAARPDRKPRRFMPSVPTLPNGIVDVLKSSEVAGPSSSKQCLDALLNPCQCLGDGPCTCGSTTTSGPTVLEQRFSGLTALADAAAMSSEKVNQKSPVQPTFSTRSCCSKPSSSRITTQNFDLPPILSGSSGSLSQVPDFSFMPPLEAIKSIAGSGCTCGLYCACPGCAEHRNPQQATTELRDCKDGCGDCVDHSTIALPGLSPASPKGNMLDAFFDRLSALPGLPRSNIADSAETDMGYPSKQ</sequence>
<keyword evidence="11" id="KW-1185">Reference proteome</keyword>
<dbReference type="Gene3D" id="3.90.430.10">
    <property type="entry name" value="Copper fist DNA-binding domain"/>
    <property type="match status" value="1"/>
</dbReference>
<evidence type="ECO:0000313" key="11">
    <source>
        <dbReference type="Proteomes" id="UP000054217"/>
    </source>
</evidence>
<dbReference type="STRING" id="870435.A0A0C3P320"/>
<feature type="domain" description="Copper-fist" evidence="9">
    <location>
        <begin position="1"/>
        <end position="40"/>
    </location>
</feature>
<dbReference type="InterPro" id="IPR036395">
    <property type="entry name" value="Cu_fist_DNA-bd_dom_sf"/>
</dbReference>
<keyword evidence="6" id="KW-0804">Transcription</keyword>
<keyword evidence="4" id="KW-0186">Copper</keyword>
<dbReference type="GO" id="GO:0006878">
    <property type="term" value="P:intracellular copper ion homeostasis"/>
    <property type="evidence" value="ECO:0007669"/>
    <property type="project" value="TreeGrafter"/>
</dbReference>
<feature type="compositionally biased region" description="Polar residues" evidence="8">
    <location>
        <begin position="163"/>
        <end position="174"/>
    </location>
</feature>
<dbReference type="OrthoDB" id="5600085at2759"/>
<evidence type="ECO:0000313" key="10">
    <source>
        <dbReference type="EMBL" id="KIO07425.1"/>
    </source>
</evidence>
<dbReference type="GO" id="GO:0006879">
    <property type="term" value="P:intracellular iron ion homeostasis"/>
    <property type="evidence" value="ECO:0007669"/>
    <property type="project" value="TreeGrafter"/>
</dbReference>
<dbReference type="Pfam" id="PF00649">
    <property type="entry name" value="Copper-fist"/>
    <property type="match status" value="1"/>
</dbReference>
<dbReference type="PANTHER" id="PTHR28088:SF5">
    <property type="entry name" value="TRANSCRIPTIONAL ACTIVATOR HAA1-RELATED"/>
    <property type="match status" value="1"/>
</dbReference>
<feature type="compositionally biased region" description="Low complexity" evidence="8">
    <location>
        <begin position="175"/>
        <end position="187"/>
    </location>
</feature>
<dbReference type="InParanoid" id="A0A0C3P320"/>
<dbReference type="PROSITE" id="PS50073">
    <property type="entry name" value="COPPER_FIST_2"/>
    <property type="match status" value="1"/>
</dbReference>
<dbReference type="SMART" id="SM01090">
    <property type="entry name" value="Copper-fist"/>
    <property type="match status" value="1"/>
</dbReference>
<evidence type="ECO:0000259" key="9">
    <source>
        <dbReference type="PROSITE" id="PS50073"/>
    </source>
</evidence>
<dbReference type="EMBL" id="KN831960">
    <property type="protein sequence ID" value="KIO07425.1"/>
    <property type="molecule type" value="Genomic_DNA"/>
</dbReference>
<evidence type="ECO:0000256" key="7">
    <source>
        <dbReference type="ARBA" id="ARBA00023242"/>
    </source>
</evidence>
<gene>
    <name evidence="10" type="ORF">M404DRAFT_998133</name>
</gene>
<dbReference type="GO" id="GO:0045944">
    <property type="term" value="P:positive regulation of transcription by RNA polymerase II"/>
    <property type="evidence" value="ECO:0007669"/>
    <property type="project" value="TreeGrafter"/>
</dbReference>
<dbReference type="GO" id="GO:0000978">
    <property type="term" value="F:RNA polymerase II cis-regulatory region sequence-specific DNA binding"/>
    <property type="evidence" value="ECO:0007669"/>
    <property type="project" value="TreeGrafter"/>
</dbReference>
<proteinExistence type="predicted"/>
<evidence type="ECO:0000256" key="3">
    <source>
        <dbReference type="ARBA" id="ARBA00022833"/>
    </source>
</evidence>
<keyword evidence="5" id="KW-0805">Transcription regulation</keyword>
<evidence type="ECO:0000256" key="1">
    <source>
        <dbReference type="ARBA" id="ARBA00004123"/>
    </source>
</evidence>
<dbReference type="SMART" id="SM00412">
    <property type="entry name" value="Cu_FIST"/>
    <property type="match status" value="1"/>
</dbReference>
<dbReference type="GO" id="GO:0005507">
    <property type="term" value="F:copper ion binding"/>
    <property type="evidence" value="ECO:0007669"/>
    <property type="project" value="InterPro"/>
</dbReference>
<reference evidence="10 11" key="1">
    <citation type="submission" date="2014-04" db="EMBL/GenBank/DDBJ databases">
        <authorList>
            <consortium name="DOE Joint Genome Institute"/>
            <person name="Kuo A."/>
            <person name="Kohler A."/>
            <person name="Costa M.D."/>
            <person name="Nagy L.G."/>
            <person name="Floudas D."/>
            <person name="Copeland A."/>
            <person name="Barry K.W."/>
            <person name="Cichocki N."/>
            <person name="Veneault-Fourrey C."/>
            <person name="LaButti K."/>
            <person name="Lindquist E.A."/>
            <person name="Lipzen A."/>
            <person name="Lundell T."/>
            <person name="Morin E."/>
            <person name="Murat C."/>
            <person name="Sun H."/>
            <person name="Tunlid A."/>
            <person name="Henrissat B."/>
            <person name="Grigoriev I.V."/>
            <person name="Hibbett D.S."/>
            <person name="Martin F."/>
            <person name="Nordberg H.P."/>
            <person name="Cantor M.N."/>
            <person name="Hua S.X."/>
        </authorList>
    </citation>
    <scope>NUCLEOTIDE SEQUENCE [LARGE SCALE GENOMIC DNA]</scope>
    <source>
        <strain evidence="10 11">Marx 270</strain>
    </source>
</reference>
<name>A0A0C3P320_PISTI</name>
<keyword evidence="2" id="KW-0479">Metal-binding</keyword>
<evidence type="ECO:0000256" key="8">
    <source>
        <dbReference type="SAM" id="MobiDB-lite"/>
    </source>
</evidence>
<dbReference type="FunFam" id="3.90.430.10:FF:000001">
    <property type="entry name" value="Copper fist DNA-binding protein"/>
    <property type="match status" value="1"/>
</dbReference>
<organism evidence="10 11">
    <name type="scientific">Pisolithus tinctorius Marx 270</name>
    <dbReference type="NCBI Taxonomy" id="870435"/>
    <lineage>
        <taxon>Eukaryota</taxon>
        <taxon>Fungi</taxon>
        <taxon>Dikarya</taxon>
        <taxon>Basidiomycota</taxon>
        <taxon>Agaricomycotina</taxon>
        <taxon>Agaricomycetes</taxon>
        <taxon>Agaricomycetidae</taxon>
        <taxon>Boletales</taxon>
        <taxon>Sclerodermatineae</taxon>
        <taxon>Pisolithaceae</taxon>
        <taxon>Pisolithus</taxon>
    </lineage>
</organism>
<keyword evidence="7" id="KW-0539">Nucleus</keyword>
<accession>A0A0C3P320</accession>
<evidence type="ECO:0000256" key="5">
    <source>
        <dbReference type="ARBA" id="ARBA00023015"/>
    </source>
</evidence>
<dbReference type="InterPro" id="IPR001083">
    <property type="entry name" value="Cu_fist_DNA-bd_dom"/>
</dbReference>
<dbReference type="PANTHER" id="PTHR28088">
    <property type="entry name" value="TRANSCRIPTIONAL ACTIVATOR HAA1-RELATED"/>
    <property type="match status" value="1"/>
</dbReference>
<dbReference type="AlphaFoldDB" id="A0A0C3P320"/>
<keyword evidence="3" id="KW-0862">Zinc</keyword>
<dbReference type="GO" id="GO:0000981">
    <property type="term" value="F:DNA-binding transcription factor activity, RNA polymerase II-specific"/>
    <property type="evidence" value="ECO:0007669"/>
    <property type="project" value="TreeGrafter"/>
</dbReference>
<feature type="region of interest" description="Disordered" evidence="8">
    <location>
        <begin position="163"/>
        <end position="193"/>
    </location>
</feature>
<reference evidence="11" key="2">
    <citation type="submission" date="2015-01" db="EMBL/GenBank/DDBJ databases">
        <title>Evolutionary Origins and Diversification of the Mycorrhizal Mutualists.</title>
        <authorList>
            <consortium name="DOE Joint Genome Institute"/>
            <consortium name="Mycorrhizal Genomics Consortium"/>
            <person name="Kohler A."/>
            <person name="Kuo A."/>
            <person name="Nagy L.G."/>
            <person name="Floudas D."/>
            <person name="Copeland A."/>
            <person name="Barry K.W."/>
            <person name="Cichocki N."/>
            <person name="Veneault-Fourrey C."/>
            <person name="LaButti K."/>
            <person name="Lindquist E.A."/>
            <person name="Lipzen A."/>
            <person name="Lundell T."/>
            <person name="Morin E."/>
            <person name="Murat C."/>
            <person name="Riley R."/>
            <person name="Ohm R."/>
            <person name="Sun H."/>
            <person name="Tunlid A."/>
            <person name="Henrissat B."/>
            <person name="Grigoriev I.V."/>
            <person name="Hibbett D.S."/>
            <person name="Martin F."/>
        </authorList>
    </citation>
    <scope>NUCLEOTIDE SEQUENCE [LARGE SCALE GENOMIC DNA]</scope>
    <source>
        <strain evidence="11">Marx 270</strain>
    </source>
</reference>
<dbReference type="HOGENOM" id="CLU_025811_1_0_1"/>
<evidence type="ECO:0000256" key="4">
    <source>
        <dbReference type="ARBA" id="ARBA00023008"/>
    </source>
</evidence>
<evidence type="ECO:0000256" key="6">
    <source>
        <dbReference type="ARBA" id="ARBA00023163"/>
    </source>
</evidence>
<dbReference type="InterPro" id="IPR051763">
    <property type="entry name" value="Copper_Homeo_Regul"/>
</dbReference>
<dbReference type="GO" id="GO:0005634">
    <property type="term" value="C:nucleus"/>
    <property type="evidence" value="ECO:0007669"/>
    <property type="project" value="UniProtKB-SubCell"/>
</dbReference>
<comment type="subcellular location">
    <subcellularLocation>
        <location evidence="1">Nucleus</location>
    </subcellularLocation>
</comment>
<evidence type="ECO:0000256" key="2">
    <source>
        <dbReference type="ARBA" id="ARBA00022723"/>
    </source>
</evidence>
<dbReference type="PRINTS" id="PR00617">
    <property type="entry name" value="COPPERFIST"/>
</dbReference>
<protein>
    <recommendedName>
        <fullName evidence="9">Copper-fist domain-containing protein</fullName>
    </recommendedName>
</protein>
<dbReference type="Proteomes" id="UP000054217">
    <property type="component" value="Unassembled WGS sequence"/>
</dbReference>